<keyword evidence="3" id="KW-1185">Reference proteome</keyword>
<gene>
    <name evidence="2" type="ORF">RQX22_06400</name>
</gene>
<name>A0ABU3Q5K5_9SPHN</name>
<dbReference type="SUPFAM" id="SSF51735">
    <property type="entry name" value="NAD(P)-binding Rossmann-fold domains"/>
    <property type="match status" value="1"/>
</dbReference>
<dbReference type="InterPro" id="IPR036291">
    <property type="entry name" value="NAD(P)-bd_dom_sf"/>
</dbReference>
<evidence type="ECO:0000259" key="1">
    <source>
        <dbReference type="Pfam" id="PF01370"/>
    </source>
</evidence>
<feature type="domain" description="NAD-dependent epimerase/dehydratase" evidence="1">
    <location>
        <begin position="5"/>
        <end position="194"/>
    </location>
</feature>
<evidence type="ECO:0000313" key="2">
    <source>
        <dbReference type="EMBL" id="MDT9598577.1"/>
    </source>
</evidence>
<dbReference type="InterPro" id="IPR051207">
    <property type="entry name" value="ComplexI_NDUFA9_subunit"/>
</dbReference>
<dbReference type="Proteomes" id="UP001259572">
    <property type="component" value="Unassembled WGS sequence"/>
</dbReference>
<dbReference type="RefSeq" id="WP_315724757.1">
    <property type="nucleotide sequence ID" value="NZ_JAVUPU010000003.1"/>
</dbReference>
<sequence length="304" mass="33729">MRTLAVTGGTGFLGQHLLRMALASGYDVRALTRGWKPPEDEISWVDGALDRPDSLVKLASGADAVVHVAGLINGRNRAAFESVNVAGTTNMIDAARKAGVRRFIHISSLAAREPELSSYGWSKCRSEKLVAASGLDWTIIRPPAIYGPGDRETLELFKMARRGFVALPPPGRFSIIHVEDLCRLILAILDEPDSWAEIYEPDDGRAQGWDNRHFARSLGRIFGKRTATLAMPKPILRIAAGIDRIFRRDAAKLTPDRVGYFCHPDWVVTPGRIPATDLWTPRIRTATGLKQTAQWYHDNGWLRL</sequence>
<dbReference type="PANTHER" id="PTHR12126:SF11">
    <property type="entry name" value="NADH DEHYDROGENASE [UBIQUINONE] 1 ALPHA SUBCOMPLEX SUBUNIT 9, MITOCHONDRIAL"/>
    <property type="match status" value="1"/>
</dbReference>
<dbReference type="PANTHER" id="PTHR12126">
    <property type="entry name" value="NADH-UBIQUINONE OXIDOREDUCTASE 39 KDA SUBUNIT-RELATED"/>
    <property type="match status" value="1"/>
</dbReference>
<comment type="caution">
    <text evidence="2">The sequence shown here is derived from an EMBL/GenBank/DDBJ whole genome shotgun (WGS) entry which is preliminary data.</text>
</comment>
<dbReference type="Gene3D" id="3.40.50.720">
    <property type="entry name" value="NAD(P)-binding Rossmann-like Domain"/>
    <property type="match status" value="1"/>
</dbReference>
<proteinExistence type="predicted"/>
<dbReference type="Pfam" id="PF01370">
    <property type="entry name" value="Epimerase"/>
    <property type="match status" value="1"/>
</dbReference>
<accession>A0ABU3Q5K5</accession>
<protein>
    <submittedName>
        <fullName evidence="2">NAD-dependent epimerase/dehydratase family protein</fullName>
    </submittedName>
</protein>
<reference evidence="2 3" key="1">
    <citation type="submission" date="2023-05" db="EMBL/GenBank/DDBJ databases">
        <authorList>
            <person name="Guo Y."/>
        </authorList>
    </citation>
    <scope>NUCLEOTIDE SEQUENCE [LARGE SCALE GENOMIC DNA]</scope>
    <source>
        <strain evidence="2 3">GR2756</strain>
    </source>
</reference>
<evidence type="ECO:0000313" key="3">
    <source>
        <dbReference type="Proteomes" id="UP001259572"/>
    </source>
</evidence>
<dbReference type="InterPro" id="IPR001509">
    <property type="entry name" value="Epimerase_deHydtase"/>
</dbReference>
<organism evidence="2 3">
    <name type="scientific">Sphingosinicella rhizophila</name>
    <dbReference type="NCBI Taxonomy" id="3050082"/>
    <lineage>
        <taxon>Bacteria</taxon>
        <taxon>Pseudomonadati</taxon>
        <taxon>Pseudomonadota</taxon>
        <taxon>Alphaproteobacteria</taxon>
        <taxon>Sphingomonadales</taxon>
        <taxon>Sphingosinicellaceae</taxon>
        <taxon>Sphingosinicella</taxon>
    </lineage>
</organism>
<dbReference type="EMBL" id="JAVUPU010000003">
    <property type="protein sequence ID" value="MDT9598577.1"/>
    <property type="molecule type" value="Genomic_DNA"/>
</dbReference>